<evidence type="ECO:0000313" key="2">
    <source>
        <dbReference type="Proteomes" id="UP000269396"/>
    </source>
</evidence>
<keyword evidence="2" id="KW-1185">Reference proteome</keyword>
<gene>
    <name evidence="1" type="ORF">SMTD_LOCUS14846</name>
</gene>
<proteinExistence type="predicted"/>
<reference evidence="1 2" key="1">
    <citation type="submission" date="2018-11" db="EMBL/GenBank/DDBJ databases">
        <authorList>
            <consortium name="Pathogen Informatics"/>
        </authorList>
    </citation>
    <scope>NUCLEOTIDE SEQUENCE [LARGE SCALE GENOMIC DNA]</scope>
    <source>
        <strain>Denwood</strain>
        <strain evidence="2">Zambia</strain>
    </source>
</reference>
<sequence>MSNDQPDYELCGQHLNQLPVHEFHSYGRVMIIELDQITKEKQKVIGFYEFLDRGKPEINVSFLCFRKLFLR</sequence>
<dbReference type="AlphaFoldDB" id="A0A183PKG0"/>
<protein>
    <submittedName>
        <fullName evidence="1">Uncharacterized protein</fullName>
    </submittedName>
</protein>
<dbReference type="Proteomes" id="UP000269396">
    <property type="component" value="Unassembled WGS sequence"/>
</dbReference>
<name>A0A183PKG0_9TREM</name>
<dbReference type="EMBL" id="UZAL01035108">
    <property type="protein sequence ID" value="VDP66945.1"/>
    <property type="molecule type" value="Genomic_DNA"/>
</dbReference>
<evidence type="ECO:0000313" key="1">
    <source>
        <dbReference type="EMBL" id="VDP66945.1"/>
    </source>
</evidence>
<accession>A0A183PKG0</accession>
<organism evidence="1 2">
    <name type="scientific">Schistosoma mattheei</name>
    <dbReference type="NCBI Taxonomy" id="31246"/>
    <lineage>
        <taxon>Eukaryota</taxon>
        <taxon>Metazoa</taxon>
        <taxon>Spiralia</taxon>
        <taxon>Lophotrochozoa</taxon>
        <taxon>Platyhelminthes</taxon>
        <taxon>Trematoda</taxon>
        <taxon>Digenea</taxon>
        <taxon>Strigeidida</taxon>
        <taxon>Schistosomatoidea</taxon>
        <taxon>Schistosomatidae</taxon>
        <taxon>Schistosoma</taxon>
    </lineage>
</organism>
<dbReference type="STRING" id="31246.A0A183PKG0"/>